<protein>
    <recommendedName>
        <fullName evidence="3">Lin1244/Lin1753-like N-terminal domain-containing protein</fullName>
    </recommendedName>
</protein>
<gene>
    <name evidence="2" type="ORF">S03H2_56007</name>
</gene>
<dbReference type="AlphaFoldDB" id="X1K377"/>
<dbReference type="EMBL" id="BARU01035814">
    <property type="protein sequence ID" value="GAH84754.1"/>
    <property type="molecule type" value="Genomic_DNA"/>
</dbReference>
<organism evidence="2">
    <name type="scientific">marine sediment metagenome</name>
    <dbReference type="NCBI Taxonomy" id="412755"/>
    <lineage>
        <taxon>unclassified sequences</taxon>
        <taxon>metagenomes</taxon>
        <taxon>ecological metagenomes</taxon>
    </lineage>
</organism>
<evidence type="ECO:0000256" key="1">
    <source>
        <dbReference type="SAM" id="MobiDB-lite"/>
    </source>
</evidence>
<reference evidence="2" key="1">
    <citation type="journal article" date="2014" name="Front. Microbiol.">
        <title>High frequency of phylogenetically diverse reductive dehalogenase-homologous genes in deep subseafloor sedimentary metagenomes.</title>
        <authorList>
            <person name="Kawai M."/>
            <person name="Futagami T."/>
            <person name="Toyoda A."/>
            <person name="Takaki Y."/>
            <person name="Nishi S."/>
            <person name="Hori S."/>
            <person name="Arai W."/>
            <person name="Tsubouchi T."/>
            <person name="Morono Y."/>
            <person name="Uchiyama I."/>
            <person name="Ito T."/>
            <person name="Fujiyama A."/>
            <person name="Inagaki F."/>
            <person name="Takami H."/>
        </authorList>
    </citation>
    <scope>NUCLEOTIDE SEQUENCE</scope>
    <source>
        <strain evidence="2">Expedition CK06-06</strain>
    </source>
</reference>
<sequence length="131" mass="15791">MNRPPAFQFYPKDWNDFKVQRMSYEAQGIYMKILCFMWNDSKDQCSMPNDDFIIAKSLGITIKRWMKIKEEIFYKNDPIFLTDGDKIISKRLRKEIKKIRIYRRIQSEKGKKSALSRGTMVEPRLNRRGNR</sequence>
<evidence type="ECO:0000313" key="2">
    <source>
        <dbReference type="EMBL" id="GAH84754.1"/>
    </source>
</evidence>
<proteinExistence type="predicted"/>
<feature type="region of interest" description="Disordered" evidence="1">
    <location>
        <begin position="107"/>
        <end position="131"/>
    </location>
</feature>
<accession>X1K377</accession>
<evidence type="ECO:0008006" key="3">
    <source>
        <dbReference type="Google" id="ProtNLM"/>
    </source>
</evidence>
<name>X1K377_9ZZZZ</name>
<comment type="caution">
    <text evidence="2">The sequence shown here is derived from an EMBL/GenBank/DDBJ whole genome shotgun (WGS) entry which is preliminary data.</text>
</comment>
<feature type="non-terminal residue" evidence="2">
    <location>
        <position position="131"/>
    </location>
</feature>